<dbReference type="GO" id="GO:0016491">
    <property type="term" value="F:oxidoreductase activity"/>
    <property type="evidence" value="ECO:0007669"/>
    <property type="project" value="InterPro"/>
</dbReference>
<evidence type="ECO:0000313" key="3">
    <source>
        <dbReference type="Proteomes" id="UP000321513"/>
    </source>
</evidence>
<dbReference type="InterPro" id="IPR009799">
    <property type="entry name" value="EthD_dom"/>
</dbReference>
<name>A0A512BK42_9BACT</name>
<gene>
    <name evidence="2" type="ORF">SAE01_46830</name>
</gene>
<proteinExistence type="predicted"/>
<sequence>MYKVTVLYEHPTDPDAFEKHFKEHHLPLAQAMARMSRIEITRFETSADGGKPAYYRMAEIFFTSKQVMEETMGSPEGQATINDLHNLTTTGVKILLGNVE</sequence>
<keyword evidence="3" id="KW-1185">Reference proteome</keyword>
<dbReference type="EMBL" id="BJYT01000044">
    <property type="protein sequence ID" value="GEO12187.1"/>
    <property type="molecule type" value="Genomic_DNA"/>
</dbReference>
<dbReference type="SUPFAM" id="SSF54909">
    <property type="entry name" value="Dimeric alpha+beta barrel"/>
    <property type="match status" value="1"/>
</dbReference>
<protein>
    <submittedName>
        <fullName evidence="2">Ethyl tert-butyl ether degradation protein EthD</fullName>
    </submittedName>
</protein>
<reference evidence="2 3" key="1">
    <citation type="submission" date="2019-07" db="EMBL/GenBank/DDBJ databases">
        <title>Whole genome shotgun sequence of Segetibacter aerophilus NBRC 106135.</title>
        <authorList>
            <person name="Hosoyama A."/>
            <person name="Uohara A."/>
            <person name="Ohji S."/>
            <person name="Ichikawa N."/>
        </authorList>
    </citation>
    <scope>NUCLEOTIDE SEQUENCE [LARGE SCALE GENOMIC DNA]</scope>
    <source>
        <strain evidence="2 3">NBRC 106135</strain>
    </source>
</reference>
<dbReference type="InterPro" id="IPR011008">
    <property type="entry name" value="Dimeric_a/b-barrel"/>
</dbReference>
<feature type="domain" description="EthD" evidence="1">
    <location>
        <begin position="10"/>
        <end position="82"/>
    </location>
</feature>
<evidence type="ECO:0000259" key="1">
    <source>
        <dbReference type="Pfam" id="PF07110"/>
    </source>
</evidence>
<evidence type="ECO:0000313" key="2">
    <source>
        <dbReference type="EMBL" id="GEO12187.1"/>
    </source>
</evidence>
<dbReference type="Gene3D" id="3.30.70.100">
    <property type="match status" value="1"/>
</dbReference>
<comment type="caution">
    <text evidence="2">The sequence shown here is derived from an EMBL/GenBank/DDBJ whole genome shotgun (WGS) entry which is preliminary data.</text>
</comment>
<organism evidence="2 3">
    <name type="scientific">Segetibacter aerophilus</name>
    <dbReference type="NCBI Taxonomy" id="670293"/>
    <lineage>
        <taxon>Bacteria</taxon>
        <taxon>Pseudomonadati</taxon>
        <taxon>Bacteroidota</taxon>
        <taxon>Chitinophagia</taxon>
        <taxon>Chitinophagales</taxon>
        <taxon>Chitinophagaceae</taxon>
        <taxon>Segetibacter</taxon>
    </lineage>
</organism>
<dbReference type="NCBIfam" id="TIGR02118">
    <property type="entry name" value="EthD family reductase"/>
    <property type="match status" value="1"/>
</dbReference>
<accession>A0A512BK42</accession>
<dbReference type="OrthoDB" id="5343971at2"/>
<dbReference type="Proteomes" id="UP000321513">
    <property type="component" value="Unassembled WGS sequence"/>
</dbReference>
<dbReference type="RefSeq" id="WP_147206311.1">
    <property type="nucleotide sequence ID" value="NZ_BJYT01000044.1"/>
</dbReference>
<dbReference type="AlphaFoldDB" id="A0A512BK42"/>
<dbReference type="Pfam" id="PF07110">
    <property type="entry name" value="EthD"/>
    <property type="match status" value="1"/>
</dbReference>